<evidence type="ECO:0000313" key="4">
    <source>
        <dbReference type="Proteomes" id="UP000043699"/>
    </source>
</evidence>
<dbReference type="PANTHER" id="PTHR33392:SF6">
    <property type="entry name" value="POLYISOPRENYL-TEICHOIC ACID--PEPTIDOGLYCAN TEICHOIC ACID TRANSFERASE TAGU"/>
    <property type="match status" value="1"/>
</dbReference>
<comment type="similarity">
    <text evidence="1">Belongs to the LytR/CpsA/Psr (LCP) family.</text>
</comment>
<dbReference type="InterPro" id="IPR004474">
    <property type="entry name" value="LytR_CpsA_psr"/>
</dbReference>
<organism evidence="3 4">
    <name type="scientific">Planococcus massiliensis</name>
    <dbReference type="NCBI Taxonomy" id="1499687"/>
    <lineage>
        <taxon>Bacteria</taxon>
        <taxon>Bacillati</taxon>
        <taxon>Bacillota</taxon>
        <taxon>Bacilli</taxon>
        <taxon>Bacillales</taxon>
        <taxon>Caryophanaceae</taxon>
        <taxon>Planococcus</taxon>
    </lineage>
</organism>
<dbReference type="InterPro" id="IPR050922">
    <property type="entry name" value="LytR/CpsA/Psr_CW_biosynth"/>
</dbReference>
<proteinExistence type="inferred from homology"/>
<reference evidence="3 4" key="1">
    <citation type="submission" date="2014-09" db="EMBL/GenBank/DDBJ databases">
        <authorList>
            <person name="Urmite Genomes Urmite Genomes"/>
        </authorList>
    </citation>
    <scope>NUCLEOTIDE SEQUENCE [LARGE SCALE GENOMIC DNA]</scope>
    <source>
        <strain evidence="3 4">ES2</strain>
    </source>
</reference>
<dbReference type="RefSeq" id="WP_110925580.1">
    <property type="nucleotide sequence ID" value="NZ_CCXS01000001.1"/>
</dbReference>
<keyword evidence="4" id="KW-1185">Reference proteome</keyword>
<gene>
    <name evidence="3" type="primary">lytR</name>
    <name evidence="3" type="ORF">BN1080_01073</name>
</gene>
<evidence type="ECO:0000259" key="2">
    <source>
        <dbReference type="Pfam" id="PF03816"/>
    </source>
</evidence>
<dbReference type="Proteomes" id="UP000043699">
    <property type="component" value="Unassembled WGS sequence"/>
</dbReference>
<dbReference type="AlphaFoldDB" id="A0A098EJV9"/>
<protein>
    <submittedName>
        <fullName evidence="3">Transcriptional regulator LytR</fullName>
    </submittedName>
</protein>
<evidence type="ECO:0000256" key="1">
    <source>
        <dbReference type="ARBA" id="ARBA00006068"/>
    </source>
</evidence>
<dbReference type="Gene3D" id="3.40.630.190">
    <property type="entry name" value="LCP protein"/>
    <property type="match status" value="1"/>
</dbReference>
<name>A0A098EJV9_9BACL</name>
<sequence length="307" mass="34609">MAQYPTNRKKKTFTKWLLIALALLVVTGSLGFIALFPKATSTLEEIHEPLTRQVSAKRPEKVALEEKEPLSILLLGVDERENDKGRSDTIVVLTVNPSTQSIKMVSVPRDTYTEIVGFGKHDKVNHAFAFGGAEMSLETIEHLLDIPIDYVMQVNMEGFKDIIDVLGGITVTNEFAFDGFSEGEILLSGEDALEYVRMRKEDPDGDFGRQNRQKQVLKSILAKTASANALFNYSKILDALGDNVKTNMSFSEMMDVQSNYRSAIQSIESISFDRGRGEMMDGIWYYQMDEQELTEVQHLLKEHLEIE</sequence>
<dbReference type="PANTHER" id="PTHR33392">
    <property type="entry name" value="POLYISOPRENYL-TEICHOIC ACID--PEPTIDOGLYCAN TEICHOIC ACID TRANSFERASE TAGU"/>
    <property type="match status" value="1"/>
</dbReference>
<accession>A0A098EJV9</accession>
<dbReference type="NCBIfam" id="TIGR00350">
    <property type="entry name" value="lytR_cpsA_psr"/>
    <property type="match status" value="1"/>
</dbReference>
<dbReference type="EMBL" id="CCXS01000001">
    <property type="protein sequence ID" value="CEG22152.1"/>
    <property type="molecule type" value="Genomic_DNA"/>
</dbReference>
<dbReference type="STRING" id="1499687.BN1080_01073"/>
<dbReference type="Pfam" id="PF03816">
    <property type="entry name" value="LytR_cpsA_psr"/>
    <property type="match status" value="1"/>
</dbReference>
<evidence type="ECO:0000313" key="3">
    <source>
        <dbReference type="EMBL" id="CEG22152.1"/>
    </source>
</evidence>
<feature type="domain" description="Cell envelope-related transcriptional attenuator" evidence="2">
    <location>
        <begin position="86"/>
        <end position="225"/>
    </location>
</feature>
<dbReference type="OrthoDB" id="27330at2"/>